<reference evidence="3 4" key="1">
    <citation type="submission" date="2018-07" db="EMBL/GenBank/DDBJ databases">
        <title>Venubactetium sediminum gen. nov., sp. nov., isolated from a marine solar saltern.</title>
        <authorList>
            <person name="Wang S."/>
        </authorList>
    </citation>
    <scope>NUCLEOTIDE SEQUENCE [LARGE SCALE GENOMIC DNA]</scope>
    <source>
        <strain evidence="3 4">WD2A32</strain>
    </source>
</reference>
<evidence type="ECO:0000256" key="1">
    <source>
        <dbReference type="ARBA" id="ARBA00023267"/>
    </source>
</evidence>
<evidence type="ECO:0000313" key="3">
    <source>
        <dbReference type="EMBL" id="RDD62351.1"/>
    </source>
</evidence>
<feature type="domain" description="Lipoyl-binding" evidence="2">
    <location>
        <begin position="1"/>
        <end position="72"/>
    </location>
</feature>
<evidence type="ECO:0000259" key="2">
    <source>
        <dbReference type="PROSITE" id="PS50968"/>
    </source>
</evidence>
<dbReference type="Proteomes" id="UP000253941">
    <property type="component" value="Unassembled WGS sequence"/>
</dbReference>
<dbReference type="AlphaFoldDB" id="A0A369TAJ5"/>
<gene>
    <name evidence="3" type="ORF">DRB17_08995</name>
</gene>
<dbReference type="CDD" id="cd06850">
    <property type="entry name" value="biotinyl_domain"/>
    <property type="match status" value="1"/>
</dbReference>
<comment type="caution">
    <text evidence="3">The sequence shown here is derived from an EMBL/GenBank/DDBJ whole genome shotgun (WGS) entry which is preliminary data.</text>
</comment>
<organism evidence="3 4">
    <name type="scientific">Ferruginivarius sediminum</name>
    <dbReference type="NCBI Taxonomy" id="2661937"/>
    <lineage>
        <taxon>Bacteria</taxon>
        <taxon>Pseudomonadati</taxon>
        <taxon>Pseudomonadota</taxon>
        <taxon>Alphaproteobacteria</taxon>
        <taxon>Rhodospirillales</taxon>
        <taxon>Rhodospirillaceae</taxon>
        <taxon>Ferruginivarius</taxon>
    </lineage>
</organism>
<name>A0A369TAJ5_9PROT</name>
<dbReference type="InterPro" id="IPR000089">
    <property type="entry name" value="Biotin_lipoyl"/>
</dbReference>
<keyword evidence="1" id="KW-0092">Biotin</keyword>
<dbReference type="InterPro" id="IPR011053">
    <property type="entry name" value="Single_hybrid_motif"/>
</dbReference>
<dbReference type="InterPro" id="IPR050709">
    <property type="entry name" value="Biotin_Carboxyl_Carrier/Decarb"/>
</dbReference>
<dbReference type="PANTHER" id="PTHR45266:SF3">
    <property type="entry name" value="OXALOACETATE DECARBOXYLASE ALPHA CHAIN"/>
    <property type="match status" value="1"/>
</dbReference>
<dbReference type="Gene3D" id="2.40.50.100">
    <property type="match status" value="1"/>
</dbReference>
<dbReference type="PANTHER" id="PTHR45266">
    <property type="entry name" value="OXALOACETATE DECARBOXYLASE ALPHA CHAIN"/>
    <property type="match status" value="1"/>
</dbReference>
<keyword evidence="4" id="KW-1185">Reference proteome</keyword>
<dbReference type="PROSITE" id="PS50968">
    <property type="entry name" value="BIOTINYL_LIPOYL"/>
    <property type="match status" value="1"/>
</dbReference>
<sequence>MTKQDVTSTVTGTVWKVETAKGDRIAEGDPILIIESMKMEIPVMAPVAGVVSEILVAVDDMVDEGQILAVIEA</sequence>
<dbReference type="RefSeq" id="WP_114581863.1">
    <property type="nucleotide sequence ID" value="NZ_QPMH01000006.1"/>
</dbReference>
<dbReference type="SUPFAM" id="SSF51230">
    <property type="entry name" value="Single hybrid motif"/>
    <property type="match status" value="1"/>
</dbReference>
<evidence type="ECO:0000313" key="4">
    <source>
        <dbReference type="Proteomes" id="UP000253941"/>
    </source>
</evidence>
<dbReference type="EMBL" id="QPMH01000006">
    <property type="protein sequence ID" value="RDD62351.1"/>
    <property type="molecule type" value="Genomic_DNA"/>
</dbReference>
<protein>
    <submittedName>
        <fullName evidence="3">Biotin/lipoyl-binding protein</fullName>
    </submittedName>
</protein>
<dbReference type="Pfam" id="PF00364">
    <property type="entry name" value="Biotin_lipoyl"/>
    <property type="match status" value="1"/>
</dbReference>
<dbReference type="NCBIfam" id="NF004547">
    <property type="entry name" value="PRK05889.1"/>
    <property type="match status" value="1"/>
</dbReference>
<proteinExistence type="predicted"/>
<accession>A0A369TAJ5</accession>